<dbReference type="PANTHER" id="PTHR43884">
    <property type="entry name" value="ACYL-COA DEHYDROGENASE"/>
    <property type="match status" value="1"/>
</dbReference>
<dbReference type="InterPro" id="IPR036250">
    <property type="entry name" value="AcylCo_DH-like_C"/>
</dbReference>
<dbReference type="SUPFAM" id="SSF56645">
    <property type="entry name" value="Acyl-CoA dehydrogenase NM domain-like"/>
    <property type="match status" value="1"/>
</dbReference>
<name>A0ABS5EYW8_9PROT</name>
<dbReference type="RefSeq" id="WP_211853149.1">
    <property type="nucleotide sequence ID" value="NZ_JAAGBB010000015.1"/>
</dbReference>
<dbReference type="InterPro" id="IPR006091">
    <property type="entry name" value="Acyl-CoA_Oxase/DH_mid-dom"/>
</dbReference>
<dbReference type="InterPro" id="IPR009100">
    <property type="entry name" value="AcylCoA_DH/oxidase_NM_dom_sf"/>
</dbReference>
<comment type="caution">
    <text evidence="9">The sequence shown here is derived from an EMBL/GenBank/DDBJ whole genome shotgun (WGS) entry which is preliminary data.</text>
</comment>
<dbReference type="Gene3D" id="1.20.140.10">
    <property type="entry name" value="Butyryl-CoA Dehydrogenase, subunit A, domain 3"/>
    <property type="match status" value="1"/>
</dbReference>
<dbReference type="InterPro" id="IPR037069">
    <property type="entry name" value="AcylCoA_DH/ox_N_sf"/>
</dbReference>
<evidence type="ECO:0000256" key="2">
    <source>
        <dbReference type="ARBA" id="ARBA00009347"/>
    </source>
</evidence>
<comment type="similarity">
    <text evidence="2 5">Belongs to the acyl-CoA dehydrogenase family.</text>
</comment>
<dbReference type="InterPro" id="IPR013786">
    <property type="entry name" value="AcylCoA_DH/ox_N"/>
</dbReference>
<keyword evidence="4 5" id="KW-0274">FAD</keyword>
<evidence type="ECO:0000313" key="10">
    <source>
        <dbReference type="Proteomes" id="UP001196870"/>
    </source>
</evidence>
<dbReference type="PANTHER" id="PTHR43884:SF12">
    <property type="entry name" value="ISOVALERYL-COA DEHYDROGENASE, MITOCHONDRIAL-RELATED"/>
    <property type="match status" value="1"/>
</dbReference>
<evidence type="ECO:0000259" key="8">
    <source>
        <dbReference type="Pfam" id="PF02771"/>
    </source>
</evidence>
<dbReference type="InterPro" id="IPR046373">
    <property type="entry name" value="Acyl-CoA_Oxase/DH_mid-dom_sf"/>
</dbReference>
<accession>A0ABS5EYW8</accession>
<keyword evidence="5" id="KW-0560">Oxidoreductase</keyword>
<dbReference type="Pfam" id="PF00441">
    <property type="entry name" value="Acyl-CoA_dh_1"/>
    <property type="match status" value="1"/>
</dbReference>
<dbReference type="Gene3D" id="1.10.540.10">
    <property type="entry name" value="Acyl-CoA dehydrogenase/oxidase, N-terminal domain"/>
    <property type="match status" value="1"/>
</dbReference>
<evidence type="ECO:0000259" key="6">
    <source>
        <dbReference type="Pfam" id="PF00441"/>
    </source>
</evidence>
<evidence type="ECO:0000256" key="5">
    <source>
        <dbReference type="RuleBase" id="RU362125"/>
    </source>
</evidence>
<dbReference type="InterPro" id="IPR009075">
    <property type="entry name" value="AcylCo_DH/oxidase_C"/>
</dbReference>
<reference evidence="10" key="1">
    <citation type="journal article" date="2021" name="Syst. Appl. Microbiol.">
        <title>Roseomonas hellenica sp. nov., isolated from roots of wild-growing Alkanna tinctoria.</title>
        <authorList>
            <person name="Rat A."/>
            <person name="Naranjo H.D."/>
            <person name="Lebbe L."/>
            <person name="Cnockaert M."/>
            <person name="Krigas N."/>
            <person name="Grigoriadou K."/>
            <person name="Maloupa E."/>
            <person name="Willems A."/>
        </authorList>
    </citation>
    <scope>NUCLEOTIDE SEQUENCE [LARGE SCALE GENOMIC DNA]</scope>
    <source>
        <strain evidence="10">LMG 31523</strain>
    </source>
</reference>
<sequence length="394" mass="42234">MPFFSQYDEQLTPAEMELVGRARRFCAGAFSAAIHEAYLRGEPFAREWITEWAALGMLGLQAKAEHGGHEASFLCKIRVAQEMARHGFAAAFCLNNLQGQVTRISLHGSDEQRRHVLEPLRSGAILAAPAMTEPSGGSDLGSLATTARRVDGGWSISGTKSWVTNGTIVDGITLLARMDEGGELATFFVSLGGGDSVGCHEILLPGARSFRLAALELRDHFVPDWALLSRPGEALRAAMEAVNAARVHVAAMAVASLHAALCEATRYCSSRQTFGKPLLAHQGLQWELAEVSIRLEAAHALVFRAAQLVNSRLPAVTAAAQCKKFAVDTAIWGIGQCIRTMGAIGASGTQRLSMQLAEVRLAAFGDGTNEIMLDRIGRSLAKDYADPVGSEHRS</sequence>
<feature type="domain" description="Acyl-CoA oxidase/dehydrogenase middle" evidence="7">
    <location>
        <begin position="130"/>
        <end position="190"/>
    </location>
</feature>
<feature type="domain" description="Acyl-CoA dehydrogenase/oxidase N-terminal" evidence="8">
    <location>
        <begin position="13"/>
        <end position="123"/>
    </location>
</feature>
<dbReference type="Gene3D" id="2.40.110.10">
    <property type="entry name" value="Butyryl-CoA Dehydrogenase, subunit A, domain 2"/>
    <property type="match status" value="1"/>
</dbReference>
<proteinExistence type="inferred from homology"/>
<dbReference type="InterPro" id="IPR006089">
    <property type="entry name" value="Acyl-CoA_DH_CS"/>
</dbReference>
<dbReference type="EMBL" id="JAAGBB010000015">
    <property type="protein sequence ID" value="MBR0665479.1"/>
    <property type="molecule type" value="Genomic_DNA"/>
</dbReference>
<keyword evidence="3 5" id="KW-0285">Flavoprotein</keyword>
<organism evidence="9 10">
    <name type="scientific">Plastoroseomonas hellenica</name>
    <dbReference type="NCBI Taxonomy" id="2687306"/>
    <lineage>
        <taxon>Bacteria</taxon>
        <taxon>Pseudomonadati</taxon>
        <taxon>Pseudomonadota</taxon>
        <taxon>Alphaproteobacteria</taxon>
        <taxon>Acetobacterales</taxon>
        <taxon>Acetobacteraceae</taxon>
        <taxon>Plastoroseomonas</taxon>
    </lineage>
</organism>
<dbReference type="SUPFAM" id="SSF47203">
    <property type="entry name" value="Acyl-CoA dehydrogenase C-terminal domain-like"/>
    <property type="match status" value="1"/>
</dbReference>
<dbReference type="Proteomes" id="UP001196870">
    <property type="component" value="Unassembled WGS sequence"/>
</dbReference>
<evidence type="ECO:0000313" key="9">
    <source>
        <dbReference type="EMBL" id="MBR0665479.1"/>
    </source>
</evidence>
<gene>
    <name evidence="9" type="ORF">GXW71_14045</name>
</gene>
<dbReference type="Pfam" id="PF02771">
    <property type="entry name" value="Acyl-CoA_dh_N"/>
    <property type="match status" value="1"/>
</dbReference>
<dbReference type="PROSITE" id="PS00072">
    <property type="entry name" value="ACYL_COA_DH_1"/>
    <property type="match status" value="1"/>
</dbReference>
<evidence type="ECO:0000256" key="3">
    <source>
        <dbReference type="ARBA" id="ARBA00022630"/>
    </source>
</evidence>
<feature type="domain" description="Acyl-CoA dehydrogenase/oxidase C-terminal" evidence="6">
    <location>
        <begin position="235"/>
        <end position="380"/>
    </location>
</feature>
<evidence type="ECO:0000259" key="7">
    <source>
        <dbReference type="Pfam" id="PF02770"/>
    </source>
</evidence>
<evidence type="ECO:0000256" key="4">
    <source>
        <dbReference type="ARBA" id="ARBA00022827"/>
    </source>
</evidence>
<protein>
    <submittedName>
        <fullName evidence="9">Acyl-CoA/acyl-ACP dehydrogenase</fullName>
    </submittedName>
</protein>
<evidence type="ECO:0000256" key="1">
    <source>
        <dbReference type="ARBA" id="ARBA00001974"/>
    </source>
</evidence>
<comment type="cofactor">
    <cofactor evidence="1 5">
        <name>FAD</name>
        <dbReference type="ChEBI" id="CHEBI:57692"/>
    </cofactor>
</comment>
<dbReference type="Pfam" id="PF02770">
    <property type="entry name" value="Acyl-CoA_dh_M"/>
    <property type="match status" value="1"/>
</dbReference>
<keyword evidence="10" id="KW-1185">Reference proteome</keyword>